<dbReference type="SUPFAM" id="SSF46689">
    <property type="entry name" value="Homeodomain-like"/>
    <property type="match status" value="1"/>
</dbReference>
<keyword evidence="3" id="KW-0804">Transcription</keyword>
<keyword evidence="4" id="KW-1133">Transmembrane helix</keyword>
<keyword evidence="4" id="KW-0472">Membrane</keyword>
<feature type="transmembrane region" description="Helical" evidence="4">
    <location>
        <begin position="310"/>
        <end position="330"/>
    </location>
</feature>
<dbReference type="PRINTS" id="PR00032">
    <property type="entry name" value="HTHARAC"/>
</dbReference>
<dbReference type="InterPro" id="IPR020449">
    <property type="entry name" value="Tscrpt_reg_AraC-type_HTH"/>
</dbReference>
<organism evidence="6 7">
    <name type="scientific">Cohnella endophytica</name>
    <dbReference type="NCBI Taxonomy" id="2419778"/>
    <lineage>
        <taxon>Bacteria</taxon>
        <taxon>Bacillati</taxon>
        <taxon>Bacillota</taxon>
        <taxon>Bacilli</taxon>
        <taxon>Bacillales</taxon>
        <taxon>Paenibacillaceae</taxon>
        <taxon>Cohnella</taxon>
    </lineage>
</organism>
<evidence type="ECO:0000256" key="2">
    <source>
        <dbReference type="ARBA" id="ARBA00023125"/>
    </source>
</evidence>
<dbReference type="PANTHER" id="PTHR43280:SF2">
    <property type="entry name" value="HTH-TYPE TRANSCRIPTIONAL REGULATOR EXSA"/>
    <property type="match status" value="1"/>
</dbReference>
<dbReference type="Gene3D" id="6.10.340.10">
    <property type="match status" value="1"/>
</dbReference>
<reference evidence="6 7" key="1">
    <citation type="submission" date="2018-10" db="EMBL/GenBank/DDBJ databases">
        <title>Cohnella sp. M2MS4P-1, whole genome shotgun sequence.</title>
        <authorList>
            <person name="Tuo L."/>
        </authorList>
    </citation>
    <scope>NUCLEOTIDE SEQUENCE [LARGE SCALE GENOMIC DNA]</scope>
    <source>
        <strain evidence="6 7">M2MS4P-1</strain>
    </source>
</reference>
<gene>
    <name evidence="6" type="ORF">D7Z26_20580</name>
</gene>
<dbReference type="PANTHER" id="PTHR43280">
    <property type="entry name" value="ARAC-FAMILY TRANSCRIPTIONAL REGULATOR"/>
    <property type="match status" value="1"/>
</dbReference>
<dbReference type="InterPro" id="IPR009057">
    <property type="entry name" value="Homeodomain-like_sf"/>
</dbReference>
<evidence type="ECO:0000256" key="4">
    <source>
        <dbReference type="SAM" id="Phobius"/>
    </source>
</evidence>
<evidence type="ECO:0000256" key="3">
    <source>
        <dbReference type="ARBA" id="ARBA00023163"/>
    </source>
</evidence>
<dbReference type="AlphaFoldDB" id="A0A494XJE4"/>
<evidence type="ECO:0000313" key="6">
    <source>
        <dbReference type="EMBL" id="RKP48776.1"/>
    </source>
</evidence>
<feature type="domain" description="HTH araC/xylS-type" evidence="5">
    <location>
        <begin position="644"/>
        <end position="743"/>
    </location>
</feature>
<dbReference type="PROSITE" id="PS00041">
    <property type="entry name" value="HTH_ARAC_FAMILY_1"/>
    <property type="match status" value="1"/>
</dbReference>
<keyword evidence="1" id="KW-0805">Transcription regulation</keyword>
<dbReference type="EMBL" id="RBZM01000009">
    <property type="protein sequence ID" value="RKP48776.1"/>
    <property type="molecule type" value="Genomic_DNA"/>
</dbReference>
<keyword evidence="7" id="KW-1185">Reference proteome</keyword>
<accession>A0A494XJE4</accession>
<keyword evidence="4" id="KW-0812">Transmembrane</keyword>
<dbReference type="InterPro" id="IPR018060">
    <property type="entry name" value="HTH_AraC"/>
</dbReference>
<dbReference type="GO" id="GO:0043565">
    <property type="term" value="F:sequence-specific DNA binding"/>
    <property type="evidence" value="ECO:0007669"/>
    <property type="project" value="InterPro"/>
</dbReference>
<keyword evidence="2" id="KW-0238">DNA-binding</keyword>
<evidence type="ECO:0000313" key="7">
    <source>
        <dbReference type="Proteomes" id="UP000282076"/>
    </source>
</evidence>
<dbReference type="Pfam" id="PF12833">
    <property type="entry name" value="HTH_18"/>
    <property type="match status" value="1"/>
</dbReference>
<protein>
    <submittedName>
        <fullName evidence="6">Helix-turn-helix domain-containing protein</fullName>
    </submittedName>
</protein>
<feature type="transmembrane region" description="Helical" evidence="4">
    <location>
        <begin position="14"/>
        <end position="39"/>
    </location>
</feature>
<dbReference type="GO" id="GO:0003700">
    <property type="term" value="F:DNA-binding transcription factor activity"/>
    <property type="evidence" value="ECO:0007669"/>
    <property type="project" value="InterPro"/>
</dbReference>
<dbReference type="Proteomes" id="UP000282076">
    <property type="component" value="Unassembled WGS sequence"/>
</dbReference>
<proteinExistence type="predicted"/>
<evidence type="ECO:0000259" key="5">
    <source>
        <dbReference type="PROSITE" id="PS01124"/>
    </source>
</evidence>
<name>A0A494XJE4_9BACL</name>
<dbReference type="SMART" id="SM00342">
    <property type="entry name" value="HTH_ARAC"/>
    <property type="match status" value="1"/>
</dbReference>
<evidence type="ECO:0000256" key="1">
    <source>
        <dbReference type="ARBA" id="ARBA00023015"/>
    </source>
</evidence>
<sequence length="752" mass="85831">MRMPISKLRKNGQLYIKLLMSITICTVFTLILSSSIYYISYSRTLQKQVYQTDLANLRQTSREVVSMTDIAQSLSFQIYRNSSIAKLLFYKDPSIFDIRAVMMDLDVYISSMPYIQSIYVYNPNASTFYISSARGQGGILTEDELDDRSIIDVLDHFEDYNAFTPIARKYKVTPDDPTETGIYTYLCYDAIGQDRKINSAVIINLSSSWINRGMSSSNNGTGKSFILNDKGTVLSGEDLTPQPWDSGQLKQLKSRVQGNDNNYFIADVEGKKSLVTFTSPDTMSWQYVRITPYKQLTGKISDVRRTTIQIAIGILLIGLFISWLLSRFLYVPIRQIVTRMNSLESDKRDSSFAIRQNALRKLIQMHTIHPESQLEKLSRLGIAFDFTKDYRLVYLRIDDFEQLKKQYANDLTVLKFAVMNIATEIASKHFRIETVDCDDDSVLLLLNEPDNGDAGSSESLVLLLKQIQNASLEYVKIGLTIAYSSVSNNAYQLNALFKQTREASLHRYYFGHGIVIEASEIEAYRTKEYVFPSSKEKRLVDSLMSGKTEEAKALYREIVQDTSEYRIQVGRSAIAHLAITLTNILAEIQKNASIQIECTIGTGLPNADSYETLEQLIAYYDDFFDETKTKLQEKRSGKQEDLIRKINDLIERNYHDPNLSLNWIADELAMSTFYVSRVYRQQTLSAIVDVINGTRMEKSKALLLQTDLSVVEITERTGYTNSSYFHRMFKKTFGVTPAEFRKTNANRADIGL</sequence>
<dbReference type="Gene3D" id="1.10.10.60">
    <property type="entry name" value="Homeodomain-like"/>
    <property type="match status" value="2"/>
</dbReference>
<dbReference type="PROSITE" id="PS01124">
    <property type="entry name" value="HTH_ARAC_FAMILY_2"/>
    <property type="match status" value="1"/>
</dbReference>
<dbReference type="InterPro" id="IPR018062">
    <property type="entry name" value="HTH_AraC-typ_CS"/>
</dbReference>
<comment type="caution">
    <text evidence="6">The sequence shown here is derived from an EMBL/GenBank/DDBJ whole genome shotgun (WGS) entry which is preliminary data.</text>
</comment>